<feature type="transmembrane region" description="Helical" evidence="2">
    <location>
        <begin position="1190"/>
        <end position="1209"/>
    </location>
</feature>
<feature type="transmembrane region" description="Helical" evidence="2">
    <location>
        <begin position="739"/>
        <end position="759"/>
    </location>
</feature>
<evidence type="ECO:0000256" key="2">
    <source>
        <dbReference type="SAM" id="Phobius"/>
    </source>
</evidence>
<sequence>MTETLSPVDPITTAAVPVTTPVTAVVVTRGATTYLPVTLRALAEQSRRPLRVLVVDVAPDDEHVGALLDAAFVGVSAPTPRLSTVRVPQARTFGEAVRAGLEILAQALDERPTPWLWLLHDDSAPAPAALARLVRTVSNAPSVAVAGCKQRTWTDPERLLEVGVRTTRSGRRMTDVEPGELDQGQHDGRTDVLGVGLAGALVRRDVWDALGGTDPALGPYGDGLDLSRRARLAGHRVVVVPTAVVRHAQAAYHGLRPARGGAARADRVPGREVDLDGDGEPDTADPTRSFAGRRRSLLHQRLVGAPLPFVPVVVALTVVAAVLRSLGQVAAKHPQLAVAELRVALVVLLRPRDVVRSRRTARATRVLSRRTLRPLQATWRDVWRQSRDRRLARLEARRVVRAPSELELRELAGVATRRRVTLAVLVGALALLSVTAVGRLVGPVAAGAPLVGDALARTTTDWQDLWAAATSGWVAGGLGAPGPADPFLVVLAALALPVGGSPGAAVGVLVLGGVVVAGAGAWAAAGAATRSAGVRAWAAVVWATAPALLLAIGDGRVGAVVAHAALPWVALGLARAVGVQRVDQVQSAVATARRDDGAPDADAAAEERAAQAAARAAGRRWIDAAVVDGSGPVPADDADGEIDVVTPVRGVPAVAAVPSPRAPVSGVVPVASTRATVAQVPQDVPALVGAPDPTGSVAAAAGAALALAVAVAAAPVLLVPAVVLLAVVACAVPRSRVRVVGVLVPALVLLAPLLAEAGVRGVAGVRLLLADPGPTAAVPPAPALARVLGVPADPSALVPDVLPDALAAAWPYLTGAVLLALAAAALLRGRSVARGVRVCWAVAAAGVASGAAVAVLPASVTSDAVVPAWTGATVSLTTLGLLGAAVLGSDRLTATLAERSFGWRQPVVALATAVAVAAVTTATVGWAWTARTGDAVPLRASATPVVPVVGQQGAGSAASSRVLALGVGADGAVDWSLLRADGDQLVDHAASVATRTLRGTLSAPLPEGPDAASDEVGALAARLVQGAAGDVAPDLTALGVGDLLVPAAGDDAPASRDARARLVGVLDATAGLERVTHEGSGTLWRVRAAQDGPDASWARVLADGADPGAADVAAADASAVAADRRTVDTVVPAGDGPRVLVLAERADAGWQARLDGRRLAPVDAGWRQAFELGPDGGALEVRYVVPYRTAWLAALGLTTLVTVLLAVPLRRRRGVRT</sequence>
<feature type="transmembrane region" description="Helical" evidence="2">
    <location>
        <begin position="699"/>
        <end position="732"/>
    </location>
</feature>
<feature type="transmembrane region" description="Helical" evidence="2">
    <location>
        <begin position="504"/>
        <end position="524"/>
    </location>
</feature>
<dbReference type="RefSeq" id="WP_203672650.1">
    <property type="nucleotide sequence ID" value="NZ_BONP01000006.1"/>
</dbReference>
<feature type="transmembrane region" description="Helical" evidence="2">
    <location>
        <begin position="839"/>
        <end position="860"/>
    </location>
</feature>
<feature type="transmembrane region" description="Helical" evidence="2">
    <location>
        <begin position="420"/>
        <end position="441"/>
    </location>
</feature>
<accession>A0ABQ4DJW2</accession>
<dbReference type="Gene3D" id="3.90.550.10">
    <property type="entry name" value="Spore Coat Polysaccharide Biosynthesis Protein SpsA, Chain A"/>
    <property type="match status" value="1"/>
</dbReference>
<feature type="region of interest" description="Disordered" evidence="1">
    <location>
        <begin position="270"/>
        <end position="289"/>
    </location>
</feature>
<dbReference type="InterPro" id="IPR029044">
    <property type="entry name" value="Nucleotide-diphossugar_trans"/>
</dbReference>
<dbReference type="PANTHER" id="PTHR43685">
    <property type="entry name" value="GLYCOSYLTRANSFERASE"/>
    <property type="match status" value="1"/>
</dbReference>
<dbReference type="Pfam" id="PF13641">
    <property type="entry name" value="Glyco_tranf_2_3"/>
    <property type="match status" value="1"/>
</dbReference>
<feature type="transmembrane region" description="Helical" evidence="2">
    <location>
        <begin position="809"/>
        <end position="827"/>
    </location>
</feature>
<evidence type="ECO:0000313" key="3">
    <source>
        <dbReference type="EMBL" id="GIG39642.1"/>
    </source>
</evidence>
<evidence type="ECO:0000256" key="1">
    <source>
        <dbReference type="SAM" id="MobiDB-lite"/>
    </source>
</evidence>
<gene>
    <name evidence="3" type="ORF">Cph01nite_14040</name>
</gene>
<dbReference type="SUPFAM" id="SSF53448">
    <property type="entry name" value="Nucleotide-diphospho-sugar transferases"/>
    <property type="match status" value="1"/>
</dbReference>
<dbReference type="InterPro" id="IPR050834">
    <property type="entry name" value="Glycosyltransf_2"/>
</dbReference>
<organism evidence="3 4">
    <name type="scientific">Cellulomonas phragmiteti</name>
    <dbReference type="NCBI Taxonomy" id="478780"/>
    <lineage>
        <taxon>Bacteria</taxon>
        <taxon>Bacillati</taxon>
        <taxon>Actinomycetota</taxon>
        <taxon>Actinomycetes</taxon>
        <taxon>Micrococcales</taxon>
        <taxon>Cellulomonadaceae</taxon>
        <taxon>Cellulomonas</taxon>
    </lineage>
</organism>
<keyword evidence="2" id="KW-1133">Transmembrane helix</keyword>
<feature type="transmembrane region" description="Helical" evidence="2">
    <location>
        <begin position="302"/>
        <end position="323"/>
    </location>
</feature>
<keyword evidence="2" id="KW-0812">Transmembrane</keyword>
<dbReference type="PANTHER" id="PTHR43685:SF3">
    <property type="entry name" value="SLR2126 PROTEIN"/>
    <property type="match status" value="1"/>
</dbReference>
<reference evidence="3 4" key="1">
    <citation type="submission" date="2021-01" db="EMBL/GenBank/DDBJ databases">
        <title>Whole genome shotgun sequence of Cellulomonas phragmiteti NBRC 110785.</title>
        <authorList>
            <person name="Komaki H."/>
            <person name="Tamura T."/>
        </authorList>
    </citation>
    <scope>NUCLEOTIDE SEQUENCE [LARGE SCALE GENOMIC DNA]</scope>
    <source>
        <strain evidence="3 4">NBRC 110785</strain>
    </source>
</reference>
<dbReference type="Proteomes" id="UP000614741">
    <property type="component" value="Unassembled WGS sequence"/>
</dbReference>
<feature type="transmembrane region" description="Helical" evidence="2">
    <location>
        <begin position="866"/>
        <end position="887"/>
    </location>
</feature>
<feature type="transmembrane region" description="Helical" evidence="2">
    <location>
        <begin position="907"/>
        <end position="928"/>
    </location>
</feature>
<dbReference type="EMBL" id="BONP01000006">
    <property type="protein sequence ID" value="GIG39642.1"/>
    <property type="molecule type" value="Genomic_DNA"/>
</dbReference>
<keyword evidence="4" id="KW-1185">Reference proteome</keyword>
<proteinExistence type="predicted"/>
<evidence type="ECO:0008006" key="5">
    <source>
        <dbReference type="Google" id="ProtNLM"/>
    </source>
</evidence>
<comment type="caution">
    <text evidence="3">The sequence shown here is derived from an EMBL/GenBank/DDBJ whole genome shotgun (WGS) entry which is preliminary data.</text>
</comment>
<protein>
    <recommendedName>
        <fullName evidence="5">Glycosyl transferase family 2</fullName>
    </recommendedName>
</protein>
<keyword evidence="2" id="KW-0472">Membrane</keyword>
<evidence type="ECO:0000313" key="4">
    <source>
        <dbReference type="Proteomes" id="UP000614741"/>
    </source>
</evidence>
<name>A0ABQ4DJW2_9CELL</name>
<feature type="transmembrane region" description="Helical" evidence="2">
    <location>
        <begin position="536"/>
        <end position="553"/>
    </location>
</feature>